<reference evidence="3" key="1">
    <citation type="submission" date="2020-09" db="EMBL/GenBank/DDBJ databases">
        <title>Whole genome shotgun sequence of Streptomyces xanthophaeus NBRC 12829.</title>
        <authorList>
            <person name="Komaki H."/>
            <person name="Tamura T."/>
        </authorList>
    </citation>
    <scope>NUCLEOTIDE SEQUENCE</scope>
    <source>
        <strain evidence="3">NBRC 12829</strain>
    </source>
</reference>
<dbReference type="AlphaFoldDB" id="A0A919LGU2"/>
<feature type="transmembrane region" description="Helical" evidence="2">
    <location>
        <begin position="91"/>
        <end position="113"/>
    </location>
</feature>
<comment type="caution">
    <text evidence="3">The sequence shown here is derived from an EMBL/GenBank/DDBJ whole genome shotgun (WGS) entry which is preliminary data.</text>
</comment>
<gene>
    <name evidence="3" type="ORF">Sxan_78050</name>
</gene>
<name>A0A919LGU2_9ACTN</name>
<dbReference type="OrthoDB" id="9986233at2"/>
<dbReference type="RefSeq" id="WP_157853287.1">
    <property type="nucleotide sequence ID" value="NZ_BNEE01000011.1"/>
</dbReference>
<keyword evidence="2" id="KW-0812">Transmembrane</keyword>
<keyword evidence="2" id="KW-0472">Membrane</keyword>
<proteinExistence type="predicted"/>
<feature type="transmembrane region" description="Helical" evidence="2">
    <location>
        <begin position="292"/>
        <end position="311"/>
    </location>
</feature>
<dbReference type="Proteomes" id="UP000600026">
    <property type="component" value="Unassembled WGS sequence"/>
</dbReference>
<organism evidence="3 4">
    <name type="scientific">Streptomyces xanthophaeus</name>
    <dbReference type="NCBI Taxonomy" id="67385"/>
    <lineage>
        <taxon>Bacteria</taxon>
        <taxon>Bacillati</taxon>
        <taxon>Actinomycetota</taxon>
        <taxon>Actinomycetes</taxon>
        <taxon>Kitasatosporales</taxon>
        <taxon>Streptomycetaceae</taxon>
        <taxon>Streptomyces</taxon>
    </lineage>
</organism>
<keyword evidence="2" id="KW-1133">Transmembrane helix</keyword>
<keyword evidence="4" id="KW-1185">Reference proteome</keyword>
<feature type="transmembrane region" description="Helical" evidence="2">
    <location>
        <begin position="119"/>
        <end position="138"/>
    </location>
</feature>
<sequence length="371" mass="39924">MLKSLFAHLVWATGLYTVVAFWFVAPRWTLRVRMPRGRIFRIARRTRVAKSVTTRAARAVGALSAQAPAGAEIPEIERLEQRLDDYRCSSLSIMLVWLSACPGVLAALFIALNSDIDDGYPWLMPLLWGGLGGIFVLAEVDRRMLNRSLPLEHTTLMAVGAVEACRVVSETEHGEVRGHSRSSSICAAIDDLCAAIGRQAELEPRRTDPVHRARLRAEALEVVRNLHAAKVRLVEGDEAALTALFAILGSLLARTAAPTHLGPRPLVSAEVLAADPDWEGPPLRNESVGAKVLGYGLFVAGLVAVGKLLSLMSLPEPLTWLLLGLMASAGHGALKHWLPVPALPTELLSGPTATPPHPEPAADRAGAGQLR</sequence>
<feature type="region of interest" description="Disordered" evidence="1">
    <location>
        <begin position="348"/>
        <end position="371"/>
    </location>
</feature>
<protein>
    <submittedName>
        <fullName evidence="3">Uncharacterized protein</fullName>
    </submittedName>
</protein>
<feature type="transmembrane region" description="Helical" evidence="2">
    <location>
        <begin position="6"/>
        <end position="25"/>
    </location>
</feature>
<evidence type="ECO:0000313" key="3">
    <source>
        <dbReference type="EMBL" id="GHI90441.1"/>
    </source>
</evidence>
<evidence type="ECO:0000313" key="4">
    <source>
        <dbReference type="Proteomes" id="UP000600026"/>
    </source>
</evidence>
<evidence type="ECO:0000256" key="2">
    <source>
        <dbReference type="SAM" id="Phobius"/>
    </source>
</evidence>
<accession>A0A919LGU2</accession>
<dbReference type="EMBL" id="BNEE01000011">
    <property type="protein sequence ID" value="GHI90441.1"/>
    <property type="molecule type" value="Genomic_DNA"/>
</dbReference>
<evidence type="ECO:0000256" key="1">
    <source>
        <dbReference type="SAM" id="MobiDB-lite"/>
    </source>
</evidence>